<keyword evidence="4" id="KW-0804">Transcription</keyword>
<dbReference type="GO" id="GO:0016987">
    <property type="term" value="F:sigma factor activity"/>
    <property type="evidence" value="ECO:0007669"/>
    <property type="project" value="UniProtKB-KW"/>
</dbReference>
<evidence type="ECO:0000256" key="1">
    <source>
        <dbReference type="ARBA" id="ARBA00010641"/>
    </source>
</evidence>
<accession>A0A1T3NZ32</accession>
<evidence type="ECO:0000313" key="6">
    <source>
        <dbReference type="EMBL" id="OPC81972.1"/>
    </source>
</evidence>
<dbReference type="AlphaFoldDB" id="A0A1T3NZ32"/>
<dbReference type="InterPro" id="IPR013324">
    <property type="entry name" value="RNA_pol_sigma_r3/r4-like"/>
</dbReference>
<organism evidence="6 7">
    <name type="scientific">Embleya scabrispora</name>
    <dbReference type="NCBI Taxonomy" id="159449"/>
    <lineage>
        <taxon>Bacteria</taxon>
        <taxon>Bacillati</taxon>
        <taxon>Actinomycetota</taxon>
        <taxon>Actinomycetes</taxon>
        <taxon>Kitasatosporales</taxon>
        <taxon>Streptomycetaceae</taxon>
        <taxon>Embleya</taxon>
    </lineage>
</organism>
<keyword evidence="3" id="KW-0731">Sigma factor</keyword>
<name>A0A1T3NZ32_9ACTN</name>
<protein>
    <recommendedName>
        <fullName evidence="5">RNA polymerase sigma factor 70 region 4 type 2 domain-containing protein</fullName>
    </recommendedName>
</protein>
<dbReference type="OrthoDB" id="3678480at2"/>
<dbReference type="RefSeq" id="WP_078976245.1">
    <property type="nucleotide sequence ID" value="NZ_MWQN01000001.1"/>
</dbReference>
<sequence length="128" mass="14136">MRSRRAAVVLRYWEDRPESEVAQILGCAVGTVRSQTFRGLARLRRDPQLTESVPGTDGFPLDFGHGGAAMAYDGTALREAFMAEIEAARLTPPTADAAIRGSRRRRWRGLTFGAGTVAGKPWKFRAWT</sequence>
<dbReference type="STRING" id="159449.B4N89_14420"/>
<dbReference type="SUPFAM" id="SSF88659">
    <property type="entry name" value="Sigma3 and sigma4 domains of RNA polymerase sigma factors"/>
    <property type="match status" value="1"/>
</dbReference>
<dbReference type="GO" id="GO:0006352">
    <property type="term" value="P:DNA-templated transcription initiation"/>
    <property type="evidence" value="ECO:0007669"/>
    <property type="project" value="InterPro"/>
</dbReference>
<keyword evidence="7" id="KW-1185">Reference proteome</keyword>
<reference evidence="6 7" key="1">
    <citation type="submission" date="2017-03" db="EMBL/GenBank/DDBJ databases">
        <title>Draft genome sequence of Streptomyces scabrisporus NF3, endophyte isolated from Amphipterygium adstringens.</title>
        <authorList>
            <person name="Vazquez M."/>
            <person name="Ceapa C.D."/>
            <person name="Rodriguez Luna D."/>
            <person name="Sanchez Esquivel S."/>
        </authorList>
    </citation>
    <scope>NUCLEOTIDE SEQUENCE [LARGE SCALE GENOMIC DNA]</scope>
    <source>
        <strain evidence="6 7">NF3</strain>
    </source>
</reference>
<evidence type="ECO:0000313" key="7">
    <source>
        <dbReference type="Proteomes" id="UP000190037"/>
    </source>
</evidence>
<dbReference type="CDD" id="cd06171">
    <property type="entry name" value="Sigma70_r4"/>
    <property type="match status" value="1"/>
</dbReference>
<comment type="similarity">
    <text evidence="1">Belongs to the sigma-70 factor family. ECF subfamily.</text>
</comment>
<dbReference type="InterPro" id="IPR013249">
    <property type="entry name" value="RNA_pol_sigma70_r4_t2"/>
</dbReference>
<dbReference type="InterPro" id="IPR036388">
    <property type="entry name" value="WH-like_DNA-bd_sf"/>
</dbReference>
<comment type="caution">
    <text evidence="6">The sequence shown here is derived from an EMBL/GenBank/DDBJ whole genome shotgun (WGS) entry which is preliminary data.</text>
</comment>
<evidence type="ECO:0000256" key="3">
    <source>
        <dbReference type="ARBA" id="ARBA00023082"/>
    </source>
</evidence>
<evidence type="ECO:0000259" key="5">
    <source>
        <dbReference type="Pfam" id="PF08281"/>
    </source>
</evidence>
<proteinExistence type="inferred from homology"/>
<dbReference type="GO" id="GO:0003677">
    <property type="term" value="F:DNA binding"/>
    <property type="evidence" value="ECO:0007669"/>
    <property type="project" value="InterPro"/>
</dbReference>
<dbReference type="EMBL" id="MWQN01000001">
    <property type="protein sequence ID" value="OPC81972.1"/>
    <property type="molecule type" value="Genomic_DNA"/>
</dbReference>
<dbReference type="Proteomes" id="UP000190037">
    <property type="component" value="Unassembled WGS sequence"/>
</dbReference>
<feature type="domain" description="RNA polymerase sigma factor 70 region 4 type 2" evidence="5">
    <location>
        <begin position="4"/>
        <end position="43"/>
    </location>
</feature>
<keyword evidence="2" id="KW-0805">Transcription regulation</keyword>
<evidence type="ECO:0000256" key="2">
    <source>
        <dbReference type="ARBA" id="ARBA00023015"/>
    </source>
</evidence>
<evidence type="ECO:0000256" key="4">
    <source>
        <dbReference type="ARBA" id="ARBA00023163"/>
    </source>
</evidence>
<gene>
    <name evidence="6" type="ORF">B4N89_14420</name>
</gene>
<dbReference type="Pfam" id="PF08281">
    <property type="entry name" value="Sigma70_r4_2"/>
    <property type="match status" value="1"/>
</dbReference>
<dbReference type="Gene3D" id="1.10.10.10">
    <property type="entry name" value="Winged helix-like DNA-binding domain superfamily/Winged helix DNA-binding domain"/>
    <property type="match status" value="1"/>
</dbReference>